<dbReference type="PROSITE" id="PS50089">
    <property type="entry name" value="ZF_RING_2"/>
    <property type="match status" value="1"/>
</dbReference>
<evidence type="ECO:0000259" key="8">
    <source>
        <dbReference type="PROSITE" id="PS50089"/>
    </source>
</evidence>
<keyword evidence="9" id="KW-1185">Reference proteome</keyword>
<accession>A0ABM0M6B8</accession>
<evidence type="ECO:0000256" key="5">
    <source>
        <dbReference type="ARBA" id="ARBA00023242"/>
    </source>
</evidence>
<dbReference type="Proteomes" id="UP000694865">
    <property type="component" value="Unplaced"/>
</dbReference>
<evidence type="ECO:0000256" key="3">
    <source>
        <dbReference type="ARBA" id="ARBA00022771"/>
    </source>
</evidence>
<dbReference type="PANTHER" id="PTHR45893">
    <property type="entry name" value="POLYCOMB GROUP RING FINGER PROTEIN"/>
    <property type="match status" value="1"/>
</dbReference>
<dbReference type="RefSeq" id="XP_006815559.1">
    <property type="nucleotide sequence ID" value="XM_006815496.1"/>
</dbReference>
<protein>
    <submittedName>
        <fullName evidence="10">Polycomb group RING finger protein 3-like</fullName>
    </submittedName>
</protein>
<keyword evidence="5" id="KW-0539">Nucleus</keyword>
<keyword evidence="3 6" id="KW-0863">Zinc-finger</keyword>
<evidence type="ECO:0000313" key="10">
    <source>
        <dbReference type="RefSeq" id="XP_006815559.1"/>
    </source>
</evidence>
<keyword evidence="4" id="KW-0862">Zinc</keyword>
<evidence type="ECO:0000256" key="2">
    <source>
        <dbReference type="ARBA" id="ARBA00022723"/>
    </source>
</evidence>
<dbReference type="PROSITE" id="PS00518">
    <property type="entry name" value="ZF_RING_1"/>
    <property type="match status" value="1"/>
</dbReference>
<proteinExistence type="predicted"/>
<evidence type="ECO:0000256" key="6">
    <source>
        <dbReference type="PROSITE-ProRule" id="PRU00175"/>
    </source>
</evidence>
<dbReference type="InterPro" id="IPR032443">
    <property type="entry name" value="RAWUL"/>
</dbReference>
<sequence>MERQIRLVEVNAHITCRICHGYFIDATTITECLHTFCKSCIVRYLEEHNTCPTCGIVIHQSHPLHYIGHDRTMQDIVYKLVPKLQMDEEYREKRFYELQGMQYPHNDSETETEEQPRDNASTSKTDDDNDYHRSDEQVNVCLECNSFNLRALKRKYIRCSSQATITHIKKFIAKKLKLATHLEVDILCNEEILGKDHTLKFVTVTRWRCRESPLMLQYRPRVEL</sequence>
<evidence type="ECO:0000256" key="4">
    <source>
        <dbReference type="ARBA" id="ARBA00022833"/>
    </source>
</evidence>
<dbReference type="InterPro" id="IPR013083">
    <property type="entry name" value="Znf_RING/FYVE/PHD"/>
</dbReference>
<gene>
    <name evidence="10" type="primary">LOC100366856</name>
</gene>
<evidence type="ECO:0000256" key="1">
    <source>
        <dbReference type="ARBA" id="ARBA00004123"/>
    </source>
</evidence>
<feature type="region of interest" description="Disordered" evidence="7">
    <location>
        <begin position="102"/>
        <end position="132"/>
    </location>
</feature>
<dbReference type="Pfam" id="PF16207">
    <property type="entry name" value="RAWUL"/>
    <property type="match status" value="1"/>
</dbReference>
<dbReference type="CDD" id="cd17083">
    <property type="entry name" value="RAWUL_PCGF3"/>
    <property type="match status" value="1"/>
</dbReference>
<dbReference type="CDD" id="cd16735">
    <property type="entry name" value="RING-HC_PCGF3"/>
    <property type="match status" value="1"/>
</dbReference>
<dbReference type="Pfam" id="PF13923">
    <property type="entry name" value="zf-C3HC4_2"/>
    <property type="match status" value="1"/>
</dbReference>
<dbReference type="SMART" id="SM00184">
    <property type="entry name" value="RING"/>
    <property type="match status" value="1"/>
</dbReference>
<evidence type="ECO:0000313" key="9">
    <source>
        <dbReference type="Proteomes" id="UP000694865"/>
    </source>
</evidence>
<feature type="domain" description="RING-type" evidence="8">
    <location>
        <begin position="16"/>
        <end position="54"/>
    </location>
</feature>
<organism evidence="9 10">
    <name type="scientific">Saccoglossus kowalevskii</name>
    <name type="common">Acorn worm</name>
    <dbReference type="NCBI Taxonomy" id="10224"/>
    <lineage>
        <taxon>Eukaryota</taxon>
        <taxon>Metazoa</taxon>
        <taxon>Hemichordata</taxon>
        <taxon>Enteropneusta</taxon>
        <taxon>Harrimaniidae</taxon>
        <taxon>Saccoglossus</taxon>
    </lineage>
</organism>
<dbReference type="Gene3D" id="3.30.40.10">
    <property type="entry name" value="Zinc/RING finger domain, C3HC4 (zinc finger)"/>
    <property type="match status" value="1"/>
</dbReference>
<dbReference type="InterPro" id="IPR017907">
    <property type="entry name" value="Znf_RING_CS"/>
</dbReference>
<comment type="subcellular location">
    <subcellularLocation>
        <location evidence="1">Nucleus</location>
    </subcellularLocation>
</comment>
<evidence type="ECO:0000256" key="7">
    <source>
        <dbReference type="SAM" id="MobiDB-lite"/>
    </source>
</evidence>
<dbReference type="GeneID" id="100366856"/>
<dbReference type="InterPro" id="IPR051507">
    <property type="entry name" value="PcG_RING_finger"/>
</dbReference>
<reference evidence="10" key="1">
    <citation type="submission" date="2025-08" db="UniProtKB">
        <authorList>
            <consortium name="RefSeq"/>
        </authorList>
    </citation>
    <scope>IDENTIFICATION</scope>
    <source>
        <tissue evidence="10">Testes</tissue>
    </source>
</reference>
<dbReference type="Gene3D" id="3.10.20.90">
    <property type="entry name" value="Phosphatidylinositol 3-kinase Catalytic Subunit, Chain A, domain 1"/>
    <property type="match status" value="1"/>
</dbReference>
<keyword evidence="2" id="KW-0479">Metal-binding</keyword>
<dbReference type="SUPFAM" id="SSF57850">
    <property type="entry name" value="RING/U-box"/>
    <property type="match status" value="1"/>
</dbReference>
<dbReference type="InterPro" id="IPR001841">
    <property type="entry name" value="Znf_RING"/>
</dbReference>
<name>A0ABM0M6B8_SACKO</name>